<organism evidence="4 5">
    <name type="scientific">Candidatus Eisenbergiella merdigallinarum</name>
    <dbReference type="NCBI Taxonomy" id="2838552"/>
    <lineage>
        <taxon>Bacteria</taxon>
        <taxon>Bacillati</taxon>
        <taxon>Bacillota</taxon>
        <taxon>Clostridia</taxon>
        <taxon>Lachnospirales</taxon>
        <taxon>Lachnospiraceae</taxon>
        <taxon>Eisenbergiella</taxon>
    </lineage>
</organism>
<evidence type="ECO:0000313" key="5">
    <source>
        <dbReference type="Proteomes" id="UP000886883"/>
    </source>
</evidence>
<dbReference type="GO" id="GO:0016787">
    <property type="term" value="F:hydrolase activity"/>
    <property type="evidence" value="ECO:0007669"/>
    <property type="project" value="UniProtKB-KW"/>
</dbReference>
<evidence type="ECO:0000256" key="2">
    <source>
        <dbReference type="PIRSR" id="PIRSR605754-1"/>
    </source>
</evidence>
<dbReference type="CDD" id="cd05826">
    <property type="entry name" value="Sortase_B"/>
    <property type="match status" value="1"/>
</dbReference>
<sequence length="274" mass="30554">MSDTKKGRNPGASRRKRGKGKRKKRAMGAMELLLMGAALCVLAVSLWKLGGILLEYRAGADAYAELKGYALLETEEEVSQDDFLMMDVDFDALAAINGDFVAWFSLPVLELDYPVVQGADDEYYLTHTFEGKENSAGAIFMDSGANPDLTDFNTFLYGHNMKNGSMFGKLKQFGRDDRLCDSDPYFYLYTAEAAYRYRIISYYVTADGSSAYFKPATQEEYGDYVRQVLSSTPYDPQTPLPEGPMVTLSTCYGQAGSVQRFVVHGVLEETRRGE</sequence>
<accession>A0A9D2MRI2</accession>
<dbReference type="SUPFAM" id="SSF63817">
    <property type="entry name" value="Sortase"/>
    <property type="match status" value="1"/>
</dbReference>
<evidence type="ECO:0000313" key="4">
    <source>
        <dbReference type="EMBL" id="HJB90295.1"/>
    </source>
</evidence>
<keyword evidence="1" id="KW-0378">Hydrolase</keyword>
<comment type="caution">
    <text evidence="4">The sequence shown here is derived from an EMBL/GenBank/DDBJ whole genome shotgun (WGS) entry which is preliminary data.</text>
</comment>
<protein>
    <submittedName>
        <fullName evidence="4">Class B sortase</fullName>
    </submittedName>
</protein>
<feature type="active site" description="Proton donor/acceptor" evidence="2">
    <location>
        <position position="159"/>
    </location>
</feature>
<feature type="region of interest" description="Disordered" evidence="3">
    <location>
        <begin position="1"/>
        <end position="24"/>
    </location>
</feature>
<reference evidence="4" key="2">
    <citation type="submission" date="2021-04" db="EMBL/GenBank/DDBJ databases">
        <authorList>
            <person name="Gilroy R."/>
        </authorList>
    </citation>
    <scope>NUCLEOTIDE SEQUENCE</scope>
    <source>
        <strain evidence="4">USAMLcec3-2134</strain>
    </source>
</reference>
<dbReference type="Gene3D" id="2.40.260.10">
    <property type="entry name" value="Sortase"/>
    <property type="match status" value="1"/>
</dbReference>
<evidence type="ECO:0000256" key="1">
    <source>
        <dbReference type="ARBA" id="ARBA00022801"/>
    </source>
</evidence>
<gene>
    <name evidence="4" type="ORF">H9763_02380</name>
</gene>
<feature type="active site" description="Acyl-thioester intermediate" evidence="2">
    <location>
        <position position="251"/>
    </location>
</feature>
<dbReference type="EMBL" id="DWXE01000007">
    <property type="protein sequence ID" value="HJB90295.1"/>
    <property type="molecule type" value="Genomic_DNA"/>
</dbReference>
<dbReference type="InterPro" id="IPR005754">
    <property type="entry name" value="Sortase"/>
</dbReference>
<dbReference type="Pfam" id="PF04203">
    <property type="entry name" value="Sortase"/>
    <property type="match status" value="1"/>
</dbReference>
<name>A0A9D2MRI2_9FIRM</name>
<dbReference type="Proteomes" id="UP000886883">
    <property type="component" value="Unassembled WGS sequence"/>
</dbReference>
<dbReference type="InterPro" id="IPR009835">
    <property type="entry name" value="SrtB"/>
</dbReference>
<feature type="compositionally biased region" description="Basic residues" evidence="3">
    <location>
        <begin position="13"/>
        <end position="24"/>
    </location>
</feature>
<dbReference type="InterPro" id="IPR023365">
    <property type="entry name" value="Sortase_dom-sf"/>
</dbReference>
<dbReference type="AlphaFoldDB" id="A0A9D2MRI2"/>
<reference evidence="4" key="1">
    <citation type="journal article" date="2021" name="PeerJ">
        <title>Extensive microbial diversity within the chicken gut microbiome revealed by metagenomics and culture.</title>
        <authorList>
            <person name="Gilroy R."/>
            <person name="Ravi A."/>
            <person name="Getino M."/>
            <person name="Pursley I."/>
            <person name="Horton D.L."/>
            <person name="Alikhan N.F."/>
            <person name="Baker D."/>
            <person name="Gharbi K."/>
            <person name="Hall N."/>
            <person name="Watson M."/>
            <person name="Adriaenssens E.M."/>
            <person name="Foster-Nyarko E."/>
            <person name="Jarju S."/>
            <person name="Secka A."/>
            <person name="Antonio M."/>
            <person name="Oren A."/>
            <person name="Chaudhuri R.R."/>
            <person name="La Ragione R."/>
            <person name="Hildebrand F."/>
            <person name="Pallen M.J."/>
        </authorList>
    </citation>
    <scope>NUCLEOTIDE SEQUENCE</scope>
    <source>
        <strain evidence="4">USAMLcec3-2134</strain>
    </source>
</reference>
<proteinExistence type="predicted"/>
<evidence type="ECO:0000256" key="3">
    <source>
        <dbReference type="SAM" id="MobiDB-lite"/>
    </source>
</evidence>